<dbReference type="SUPFAM" id="SSF53822">
    <property type="entry name" value="Periplasmic binding protein-like I"/>
    <property type="match status" value="1"/>
</dbReference>
<comment type="subcellular location">
    <subcellularLocation>
        <location evidence="1">Cell envelope</location>
    </subcellularLocation>
</comment>
<evidence type="ECO:0000256" key="2">
    <source>
        <dbReference type="ARBA" id="ARBA00007639"/>
    </source>
</evidence>
<dbReference type="AlphaFoldDB" id="A0A517T845"/>
<dbReference type="InterPro" id="IPR025997">
    <property type="entry name" value="SBP_2_dom"/>
</dbReference>
<evidence type="ECO:0000259" key="4">
    <source>
        <dbReference type="Pfam" id="PF13407"/>
    </source>
</evidence>
<dbReference type="EMBL" id="CP036316">
    <property type="protein sequence ID" value="QDT64540.1"/>
    <property type="molecule type" value="Genomic_DNA"/>
</dbReference>
<accession>A0A517T845</accession>
<comment type="similarity">
    <text evidence="2">Belongs to the bacterial solute-binding protein 2 family.</text>
</comment>
<dbReference type="InterPro" id="IPR028082">
    <property type="entry name" value="Peripla_BP_I"/>
</dbReference>
<dbReference type="PANTHER" id="PTHR30036:SF7">
    <property type="entry name" value="ABC TRANSPORTER PERIPLASMIC-BINDING PROTEIN YPHF"/>
    <property type="match status" value="1"/>
</dbReference>
<feature type="domain" description="Periplasmic binding protein" evidence="4">
    <location>
        <begin position="53"/>
        <end position="312"/>
    </location>
</feature>
<evidence type="ECO:0000256" key="1">
    <source>
        <dbReference type="ARBA" id="ARBA00004196"/>
    </source>
</evidence>
<dbReference type="PROSITE" id="PS51257">
    <property type="entry name" value="PROKAR_LIPOPROTEIN"/>
    <property type="match status" value="1"/>
</dbReference>
<reference evidence="5 6" key="1">
    <citation type="submission" date="2019-02" db="EMBL/GenBank/DDBJ databases">
        <title>Deep-cultivation of Planctomycetes and their phenomic and genomic characterization uncovers novel biology.</title>
        <authorList>
            <person name="Wiegand S."/>
            <person name="Jogler M."/>
            <person name="Boedeker C."/>
            <person name="Pinto D."/>
            <person name="Vollmers J."/>
            <person name="Rivas-Marin E."/>
            <person name="Kohn T."/>
            <person name="Peeters S.H."/>
            <person name="Heuer A."/>
            <person name="Rast P."/>
            <person name="Oberbeckmann S."/>
            <person name="Bunk B."/>
            <person name="Jeske O."/>
            <person name="Meyerdierks A."/>
            <person name="Storesund J.E."/>
            <person name="Kallscheuer N."/>
            <person name="Luecker S."/>
            <person name="Lage O.M."/>
            <person name="Pohl T."/>
            <person name="Merkel B.J."/>
            <person name="Hornburger P."/>
            <person name="Mueller R.-W."/>
            <person name="Bruemmer F."/>
            <person name="Labrenz M."/>
            <person name="Spormann A.M."/>
            <person name="Op den Camp H."/>
            <person name="Overmann J."/>
            <person name="Amann R."/>
            <person name="Jetten M.S.M."/>
            <person name="Mascher T."/>
            <person name="Medema M.H."/>
            <person name="Devos D.P."/>
            <person name="Kaster A.-K."/>
            <person name="Ovreas L."/>
            <person name="Rohde M."/>
            <person name="Galperin M.Y."/>
            <person name="Jogler C."/>
        </authorList>
    </citation>
    <scope>NUCLEOTIDE SEQUENCE [LARGE SCALE GENOMIC DNA]</scope>
    <source>
        <strain evidence="5 6">V22</strain>
    </source>
</reference>
<dbReference type="KEGG" id="chya:V22_17750"/>
<dbReference type="Pfam" id="PF13407">
    <property type="entry name" value="Peripla_BP_4"/>
    <property type="match status" value="1"/>
</dbReference>
<evidence type="ECO:0000313" key="6">
    <source>
        <dbReference type="Proteomes" id="UP000319976"/>
    </source>
</evidence>
<dbReference type="Proteomes" id="UP000319976">
    <property type="component" value="Chromosome"/>
</dbReference>
<feature type="signal peptide" evidence="3">
    <location>
        <begin position="1"/>
        <end position="30"/>
    </location>
</feature>
<dbReference type="InterPro" id="IPR050555">
    <property type="entry name" value="Bact_Solute-Bind_Prot2"/>
</dbReference>
<gene>
    <name evidence="5" type="primary">rbsB_2</name>
    <name evidence="5" type="ORF">V22_17750</name>
</gene>
<keyword evidence="6" id="KW-1185">Reference proteome</keyword>
<evidence type="ECO:0000256" key="3">
    <source>
        <dbReference type="SAM" id="SignalP"/>
    </source>
</evidence>
<dbReference type="RefSeq" id="WP_145261793.1">
    <property type="nucleotide sequence ID" value="NZ_CP036316.1"/>
</dbReference>
<dbReference type="GO" id="GO:0030246">
    <property type="term" value="F:carbohydrate binding"/>
    <property type="evidence" value="ECO:0007669"/>
    <property type="project" value="TreeGrafter"/>
</dbReference>
<name>A0A517T845_9PLAN</name>
<evidence type="ECO:0000313" key="5">
    <source>
        <dbReference type="EMBL" id="QDT64540.1"/>
    </source>
</evidence>
<dbReference type="PANTHER" id="PTHR30036">
    <property type="entry name" value="D-XYLOSE-BINDING PERIPLASMIC PROTEIN"/>
    <property type="match status" value="1"/>
</dbReference>
<organism evidence="5 6">
    <name type="scientific">Calycomorphotria hydatis</name>
    <dbReference type="NCBI Taxonomy" id="2528027"/>
    <lineage>
        <taxon>Bacteria</taxon>
        <taxon>Pseudomonadati</taxon>
        <taxon>Planctomycetota</taxon>
        <taxon>Planctomycetia</taxon>
        <taxon>Planctomycetales</taxon>
        <taxon>Planctomycetaceae</taxon>
        <taxon>Calycomorphotria</taxon>
    </lineage>
</organism>
<dbReference type="OrthoDB" id="569491at2"/>
<feature type="chain" id="PRO_5021792597" evidence="3">
    <location>
        <begin position="31"/>
        <end position="377"/>
    </location>
</feature>
<proteinExistence type="inferred from homology"/>
<protein>
    <submittedName>
        <fullName evidence="5">D-ribose-binding periplasmic protein</fullName>
    </submittedName>
</protein>
<dbReference type="GO" id="GO:0030288">
    <property type="term" value="C:outer membrane-bounded periplasmic space"/>
    <property type="evidence" value="ECO:0007669"/>
    <property type="project" value="TreeGrafter"/>
</dbReference>
<keyword evidence="3" id="KW-0732">Signal</keyword>
<sequence precursor="true">MPISTRRHFVSALLLSFVCCIPLISGCAKKSPESDSGAVATSNGNATKRIVFLSNVPAPYWDACAAGCKSAEADLKLNDEGYEVIFEQNTKGLEGQIRRLEQWGTATDIAAVGISLLEPENPALVDAMLALKEKGIPVITIDSDINRENPAYRKARFGYIGTDNFAAGKELGKATKALQREGGQFTTFVGYTTQANAIERHDGFIAGVGEDFTEAEFLADDVDEAKARQNVHDTLNRHPEVNVFVGLWAYNPPAVADAVDELGIRDKTKNVGFDADPRAIQNMSAGKIDVLVVQNPYQMGYRGVRLLQALVEDNQEVIDELFPNYSEPDGDIHETGLKIIVPNDSSPISKELFLDTTEYLTLEQFQAWLDEYKLTGS</sequence>
<dbReference type="Gene3D" id="3.40.50.2300">
    <property type="match status" value="2"/>
</dbReference>